<reference evidence="2" key="1">
    <citation type="submission" date="2013-12" db="EMBL/GenBank/DDBJ databases">
        <title>The complete genome sequence of Methanobacterium sp. BRM9.</title>
        <authorList>
            <consortium name="Pastoral Greenhouse Gas Research Consortium"/>
            <person name="Kelly W.J."/>
            <person name="Leahy S.C."/>
            <person name="Perry R."/>
            <person name="Li D."/>
            <person name="Altermann E."/>
            <person name="Lambie S.C."/>
            <person name="Attwood G.T."/>
        </authorList>
    </citation>
    <scope>NUCLEOTIDE SEQUENCE [LARGE SCALE GENOMIC DNA]</scope>
    <source>
        <strain evidence="2">BRM9</strain>
    </source>
</reference>
<dbReference type="EMBL" id="CP006933">
    <property type="protein sequence ID" value="AIS33157.1"/>
    <property type="molecule type" value="Genomic_DNA"/>
</dbReference>
<gene>
    <name evidence="2" type="ORF">BRM9_2357</name>
    <name evidence="4" type="ORF">ISP06_06025</name>
    <name evidence="3" type="ORF">MB9_2395</name>
</gene>
<evidence type="ECO:0000313" key="5">
    <source>
        <dbReference type="Proteomes" id="UP000029661"/>
    </source>
</evidence>
<evidence type="ECO:0000259" key="1">
    <source>
        <dbReference type="PROSITE" id="PS50206"/>
    </source>
</evidence>
<evidence type="ECO:0000313" key="3">
    <source>
        <dbReference type="EMBL" id="CEL26005.1"/>
    </source>
</evidence>
<dbReference type="EMBL" id="JADIIL010000019">
    <property type="protein sequence ID" value="MBF4475014.1"/>
    <property type="molecule type" value="Genomic_DNA"/>
</dbReference>
<dbReference type="PROSITE" id="PS00380">
    <property type="entry name" value="RHODANESE_1"/>
    <property type="match status" value="1"/>
</dbReference>
<dbReference type="RefSeq" id="WP_048085849.1">
    <property type="nucleotide sequence ID" value="NZ_CALCVY010000040.1"/>
</dbReference>
<name>A0A089ZG46_METFO</name>
<accession>A0A089ZG46</accession>
<dbReference type="Gene3D" id="3.40.250.10">
    <property type="entry name" value="Rhodanese-like domain"/>
    <property type="match status" value="1"/>
</dbReference>
<dbReference type="Proteomes" id="UP000606900">
    <property type="component" value="Unassembled WGS sequence"/>
</dbReference>
<dbReference type="InterPro" id="IPR050229">
    <property type="entry name" value="GlpE_sulfurtransferase"/>
</dbReference>
<organism evidence="2 5">
    <name type="scientific">Methanobacterium formicicum</name>
    <dbReference type="NCBI Taxonomy" id="2162"/>
    <lineage>
        <taxon>Archaea</taxon>
        <taxon>Methanobacteriati</taxon>
        <taxon>Methanobacteriota</taxon>
        <taxon>Methanomada group</taxon>
        <taxon>Methanobacteria</taxon>
        <taxon>Methanobacteriales</taxon>
        <taxon>Methanobacteriaceae</taxon>
        <taxon>Methanobacterium</taxon>
    </lineage>
</organism>
<dbReference type="STRING" id="2162.BRM9_2357"/>
<dbReference type="PATRIC" id="fig|2162.10.peg.2467"/>
<keyword evidence="6" id="KW-1185">Reference proteome</keyword>
<evidence type="ECO:0000313" key="2">
    <source>
        <dbReference type="EMBL" id="AIS33157.1"/>
    </source>
</evidence>
<dbReference type="KEGG" id="mfc:BRM9_2357"/>
<dbReference type="CDD" id="cd00158">
    <property type="entry name" value="RHOD"/>
    <property type="match status" value="1"/>
</dbReference>
<evidence type="ECO:0000313" key="6">
    <source>
        <dbReference type="Proteomes" id="UP000062768"/>
    </source>
</evidence>
<dbReference type="Pfam" id="PF00581">
    <property type="entry name" value="Rhodanese"/>
    <property type="match status" value="1"/>
</dbReference>
<dbReference type="SUPFAM" id="SSF52821">
    <property type="entry name" value="Rhodanese/Cell cycle control phosphatase"/>
    <property type="match status" value="1"/>
</dbReference>
<dbReference type="PANTHER" id="PTHR43031:SF16">
    <property type="entry name" value="OXIDOREDUCTASE"/>
    <property type="match status" value="1"/>
</dbReference>
<reference evidence="3" key="2">
    <citation type="submission" date="2014-09" db="EMBL/GenBank/DDBJ databases">
        <authorList>
            <person name="Bishop-Lilly K.A."/>
            <person name="Broomall S.M."/>
            <person name="Chain P.S."/>
            <person name="Chertkov O."/>
            <person name="Coyne S.R."/>
            <person name="Daligault H.E."/>
            <person name="Davenport K.W."/>
            <person name="Erkkila T."/>
            <person name="Frey K.G."/>
            <person name="Gibbons H.S."/>
            <person name="Gu W."/>
            <person name="Jaissle J."/>
            <person name="Johnson S.L."/>
            <person name="Koroleva G.I."/>
            <person name="Ladner J.T."/>
            <person name="Lo C.-C."/>
            <person name="Minogue T.D."/>
            <person name="Munk C."/>
            <person name="Palacios G.F."/>
            <person name="Redden C.L."/>
            <person name="Rosenzweig C.N."/>
            <person name="Scholz M.B."/>
            <person name="Teshima H."/>
            <person name="Xu Y."/>
        </authorList>
    </citation>
    <scope>NUCLEOTIDE SEQUENCE</scope>
    <source>
        <strain evidence="3">Mb9</strain>
    </source>
</reference>
<dbReference type="PANTHER" id="PTHR43031">
    <property type="entry name" value="FAD-DEPENDENT OXIDOREDUCTASE"/>
    <property type="match status" value="1"/>
</dbReference>
<dbReference type="EMBL" id="LN734822">
    <property type="protein sequence ID" value="CEL26005.1"/>
    <property type="molecule type" value="Genomic_DNA"/>
</dbReference>
<protein>
    <submittedName>
        <fullName evidence="2">Rhodanese domain-containing protein</fullName>
    </submittedName>
    <submittedName>
        <fullName evidence="4">Rhodanese-like domain-containing protein</fullName>
    </submittedName>
    <submittedName>
        <fullName evidence="3">Rhodanese-like protein</fullName>
    </submittedName>
</protein>
<dbReference type="InterPro" id="IPR001763">
    <property type="entry name" value="Rhodanese-like_dom"/>
</dbReference>
<evidence type="ECO:0000313" key="4">
    <source>
        <dbReference type="EMBL" id="MBF4475014.1"/>
    </source>
</evidence>
<dbReference type="Proteomes" id="UP000062768">
    <property type="component" value="Chromosome I"/>
</dbReference>
<reference evidence="4" key="3">
    <citation type="submission" date="2020-10" db="EMBL/GenBank/DDBJ databases">
        <title>Dehalococcoides mccartyi of a TCE/Cr reducing biochatode.</title>
        <authorList>
            <person name="Matturro B."/>
        </authorList>
    </citation>
    <scope>NUCLEOTIDE SEQUENCE</scope>
    <source>
        <strain evidence="4">Bin2</strain>
    </source>
</reference>
<dbReference type="GO" id="GO:0004792">
    <property type="term" value="F:thiosulfate-cyanide sulfurtransferase activity"/>
    <property type="evidence" value="ECO:0007669"/>
    <property type="project" value="InterPro"/>
</dbReference>
<proteinExistence type="predicted"/>
<dbReference type="InterPro" id="IPR001307">
    <property type="entry name" value="Thiosulphate_STrfase_CS"/>
</dbReference>
<dbReference type="PROSITE" id="PS50206">
    <property type="entry name" value="RHODANESE_3"/>
    <property type="match status" value="1"/>
</dbReference>
<dbReference type="AlphaFoldDB" id="A0A089ZG46"/>
<dbReference type="GeneID" id="26740623"/>
<dbReference type="InterPro" id="IPR036873">
    <property type="entry name" value="Rhodanese-like_dom_sf"/>
</dbReference>
<sequence length="110" mass="12542">MGEFITITPESARELIEKEPEITILDIRPNADFKREHIPGAVNLDYDGHQFQSKVEKLDKNQPYIIYCKSGVRGGYFMEKMRESGFVGAYNILGGFVAWKISKLPLTSEE</sequence>
<dbReference type="OrthoDB" id="135517at2157"/>
<feature type="domain" description="Rhodanese" evidence="1">
    <location>
        <begin position="18"/>
        <end position="108"/>
    </location>
</feature>
<dbReference type="SMART" id="SM00450">
    <property type="entry name" value="RHOD"/>
    <property type="match status" value="1"/>
</dbReference>
<dbReference type="Proteomes" id="UP000029661">
    <property type="component" value="Chromosome"/>
</dbReference>